<accession>A0AAD7NZQ7</accession>
<evidence type="ECO:0000313" key="3">
    <source>
        <dbReference type="Proteomes" id="UP001215280"/>
    </source>
</evidence>
<evidence type="ECO:0000313" key="2">
    <source>
        <dbReference type="EMBL" id="KAJ7782418.1"/>
    </source>
</evidence>
<evidence type="ECO:0000256" key="1">
    <source>
        <dbReference type="SAM" id="MobiDB-lite"/>
    </source>
</evidence>
<feature type="compositionally biased region" description="Low complexity" evidence="1">
    <location>
        <begin position="144"/>
        <end position="153"/>
    </location>
</feature>
<gene>
    <name evidence="2" type="ORF">DFH07DRAFT_322906</name>
</gene>
<dbReference type="EMBL" id="JARJLG010000003">
    <property type="protein sequence ID" value="KAJ7782418.1"/>
    <property type="molecule type" value="Genomic_DNA"/>
</dbReference>
<keyword evidence="3" id="KW-1185">Reference proteome</keyword>
<feature type="region of interest" description="Disordered" evidence="1">
    <location>
        <begin position="126"/>
        <end position="153"/>
    </location>
</feature>
<sequence length="185" mass="20563">MLLRRHHCEIRVMGRGELARPGSARCVQKTCSFSATGTRRVSRCTQMRRRGAGSRRACPRVRRRRAGSRARACRWGTFSATRLLADIVHSIISMRSRLLVTPCRSLQRFQDWSTVEGCASSSIPTPQIPFAQLGSHRPKDQRMDSTSASTPSDPSFVADVSVNFQIVIPGTITILVSPIVLLEDI</sequence>
<comment type="caution">
    <text evidence="2">The sequence shown here is derived from an EMBL/GenBank/DDBJ whole genome shotgun (WGS) entry which is preliminary data.</text>
</comment>
<dbReference type="Proteomes" id="UP001215280">
    <property type="component" value="Unassembled WGS sequence"/>
</dbReference>
<protein>
    <submittedName>
        <fullName evidence="2">Uncharacterized protein</fullName>
    </submittedName>
</protein>
<name>A0AAD7NZQ7_9AGAR</name>
<dbReference type="AlphaFoldDB" id="A0AAD7NZQ7"/>
<proteinExistence type="predicted"/>
<reference evidence="2" key="1">
    <citation type="submission" date="2023-03" db="EMBL/GenBank/DDBJ databases">
        <title>Massive genome expansion in bonnet fungi (Mycena s.s.) driven by repeated elements and novel gene families across ecological guilds.</title>
        <authorList>
            <consortium name="Lawrence Berkeley National Laboratory"/>
            <person name="Harder C.B."/>
            <person name="Miyauchi S."/>
            <person name="Viragh M."/>
            <person name="Kuo A."/>
            <person name="Thoen E."/>
            <person name="Andreopoulos B."/>
            <person name="Lu D."/>
            <person name="Skrede I."/>
            <person name="Drula E."/>
            <person name="Henrissat B."/>
            <person name="Morin E."/>
            <person name="Kohler A."/>
            <person name="Barry K."/>
            <person name="LaButti K."/>
            <person name="Morin E."/>
            <person name="Salamov A."/>
            <person name="Lipzen A."/>
            <person name="Mereny Z."/>
            <person name="Hegedus B."/>
            <person name="Baldrian P."/>
            <person name="Stursova M."/>
            <person name="Weitz H."/>
            <person name="Taylor A."/>
            <person name="Grigoriev I.V."/>
            <person name="Nagy L.G."/>
            <person name="Martin F."/>
            <person name="Kauserud H."/>
        </authorList>
    </citation>
    <scope>NUCLEOTIDE SEQUENCE</scope>
    <source>
        <strain evidence="2">CBHHK188m</strain>
    </source>
</reference>
<organism evidence="2 3">
    <name type="scientific">Mycena maculata</name>
    <dbReference type="NCBI Taxonomy" id="230809"/>
    <lineage>
        <taxon>Eukaryota</taxon>
        <taxon>Fungi</taxon>
        <taxon>Dikarya</taxon>
        <taxon>Basidiomycota</taxon>
        <taxon>Agaricomycotina</taxon>
        <taxon>Agaricomycetes</taxon>
        <taxon>Agaricomycetidae</taxon>
        <taxon>Agaricales</taxon>
        <taxon>Marasmiineae</taxon>
        <taxon>Mycenaceae</taxon>
        <taxon>Mycena</taxon>
    </lineage>
</organism>